<name>A0ABW1H8H9_9ACTN</name>
<organism evidence="2 3">
    <name type="scientific">Micromonospora vulcania</name>
    <dbReference type="NCBI Taxonomy" id="1441873"/>
    <lineage>
        <taxon>Bacteria</taxon>
        <taxon>Bacillati</taxon>
        <taxon>Actinomycetota</taxon>
        <taxon>Actinomycetes</taxon>
        <taxon>Micromonosporales</taxon>
        <taxon>Micromonosporaceae</taxon>
        <taxon>Micromonospora</taxon>
    </lineage>
</organism>
<keyword evidence="1" id="KW-1133">Transmembrane helix</keyword>
<feature type="transmembrane region" description="Helical" evidence="1">
    <location>
        <begin position="118"/>
        <end position="138"/>
    </location>
</feature>
<keyword evidence="1" id="KW-0472">Membrane</keyword>
<feature type="transmembrane region" description="Helical" evidence="1">
    <location>
        <begin position="93"/>
        <end position="112"/>
    </location>
</feature>
<evidence type="ECO:0000256" key="1">
    <source>
        <dbReference type="SAM" id="Phobius"/>
    </source>
</evidence>
<dbReference type="RefSeq" id="WP_377512632.1">
    <property type="nucleotide sequence ID" value="NZ_JBHSQS010000009.1"/>
</dbReference>
<keyword evidence="1" id="KW-0812">Transmembrane</keyword>
<protein>
    <submittedName>
        <fullName evidence="2">Uncharacterized protein</fullName>
    </submittedName>
</protein>
<evidence type="ECO:0000313" key="3">
    <source>
        <dbReference type="Proteomes" id="UP001596226"/>
    </source>
</evidence>
<comment type="caution">
    <text evidence="2">The sequence shown here is derived from an EMBL/GenBank/DDBJ whole genome shotgun (WGS) entry which is preliminary data.</text>
</comment>
<gene>
    <name evidence="2" type="ORF">ACFQGL_16620</name>
</gene>
<keyword evidence="3" id="KW-1185">Reference proteome</keyword>
<proteinExistence type="predicted"/>
<reference evidence="3" key="1">
    <citation type="journal article" date="2019" name="Int. J. Syst. Evol. Microbiol.">
        <title>The Global Catalogue of Microorganisms (GCM) 10K type strain sequencing project: providing services to taxonomists for standard genome sequencing and annotation.</title>
        <authorList>
            <consortium name="The Broad Institute Genomics Platform"/>
            <consortium name="The Broad Institute Genome Sequencing Center for Infectious Disease"/>
            <person name="Wu L."/>
            <person name="Ma J."/>
        </authorList>
    </citation>
    <scope>NUCLEOTIDE SEQUENCE [LARGE SCALE GENOMIC DNA]</scope>
    <source>
        <strain evidence="3">CGMCC 4.7144</strain>
    </source>
</reference>
<dbReference type="EMBL" id="JBHSQS010000009">
    <property type="protein sequence ID" value="MFC5924967.1"/>
    <property type="molecule type" value="Genomic_DNA"/>
</dbReference>
<dbReference type="Proteomes" id="UP001596226">
    <property type="component" value="Unassembled WGS sequence"/>
</dbReference>
<evidence type="ECO:0000313" key="2">
    <source>
        <dbReference type="EMBL" id="MFC5924967.1"/>
    </source>
</evidence>
<accession>A0ABW1H8H9</accession>
<sequence>MTGWDVAASFAAVQRWAARRMVRWAAYRWTADPDIAAGYAEEWAAIVQERPGKILQLGTAGRFAVGAVLRAVARSANRMARRSVVVRRPSRGLVGGLAQWMAMLTVIAFGYAQRASTFHLVLLVILPVIVLKIGLPLLRKRRARKADEVGAQRNRRIP</sequence>